<evidence type="ECO:0000313" key="2">
    <source>
        <dbReference type="EMBL" id="KAE8762565.1"/>
    </source>
</evidence>
<evidence type="ECO:0000256" key="1">
    <source>
        <dbReference type="SAM" id="SignalP"/>
    </source>
</evidence>
<feature type="chain" id="PRO_5029442246" description="DNA modification methylase" evidence="1">
    <location>
        <begin position="27"/>
        <end position="158"/>
    </location>
</feature>
<name>A0A7J5UJI8_9MICO</name>
<sequence>MARTIRRTAIAATTLGVALVLGGCTATNPITTQYSYAPSDGVLVQVGDGVSVENLMVLTEGEGQPGHVLGAVVNRSTEDVRVSLQIGDGGATVPLRVPAKGTVNFTNDKITTPSVGIAPGGVLPATVSADNAGNVSVDIPVLDGTIPPYDEYLRQNQA</sequence>
<evidence type="ECO:0008006" key="4">
    <source>
        <dbReference type="Google" id="ProtNLM"/>
    </source>
</evidence>
<dbReference type="Proteomes" id="UP000451860">
    <property type="component" value="Unassembled WGS sequence"/>
</dbReference>
<dbReference type="AlphaFoldDB" id="A0A7J5UJI8"/>
<accession>A0A7J5UJI8</accession>
<dbReference type="PROSITE" id="PS51257">
    <property type="entry name" value="PROKAR_LIPOPROTEIN"/>
    <property type="match status" value="1"/>
</dbReference>
<protein>
    <recommendedName>
        <fullName evidence="4">DNA modification methylase</fullName>
    </recommendedName>
</protein>
<dbReference type="RefSeq" id="WP_152203990.1">
    <property type="nucleotide sequence ID" value="NZ_VUKF01000039.1"/>
</dbReference>
<comment type="caution">
    <text evidence="2">The sequence shown here is derived from an EMBL/GenBank/DDBJ whole genome shotgun (WGS) entry which is preliminary data.</text>
</comment>
<organism evidence="2 3">
    <name type="scientific">Georgenia thermotolerans</name>
    <dbReference type="NCBI Taxonomy" id="527326"/>
    <lineage>
        <taxon>Bacteria</taxon>
        <taxon>Bacillati</taxon>
        <taxon>Actinomycetota</taxon>
        <taxon>Actinomycetes</taxon>
        <taxon>Micrococcales</taxon>
        <taxon>Bogoriellaceae</taxon>
        <taxon>Georgenia</taxon>
    </lineage>
</organism>
<dbReference type="OrthoDB" id="3267550at2"/>
<evidence type="ECO:0000313" key="3">
    <source>
        <dbReference type="Proteomes" id="UP000451860"/>
    </source>
</evidence>
<reference evidence="2 3" key="1">
    <citation type="submission" date="2019-10" db="EMBL/GenBank/DDBJ databases">
        <title>Georgenia wutianyii sp. nov. and Georgenia yuyongxinii sp. nov. isolated from plateau pika (Ochotona curzoniae) in the Qinghai-Tibet plateau of China.</title>
        <authorList>
            <person name="Tian Z."/>
        </authorList>
    </citation>
    <scope>NUCLEOTIDE SEQUENCE [LARGE SCALE GENOMIC DNA]</scope>
    <source>
        <strain evidence="2 3">DSM 21501</strain>
    </source>
</reference>
<gene>
    <name evidence="2" type="ORF">GB883_18725</name>
</gene>
<dbReference type="EMBL" id="WHJE01000152">
    <property type="protein sequence ID" value="KAE8762565.1"/>
    <property type="molecule type" value="Genomic_DNA"/>
</dbReference>
<keyword evidence="1" id="KW-0732">Signal</keyword>
<keyword evidence="3" id="KW-1185">Reference proteome</keyword>
<feature type="signal peptide" evidence="1">
    <location>
        <begin position="1"/>
        <end position="26"/>
    </location>
</feature>
<proteinExistence type="predicted"/>